<dbReference type="OrthoDB" id="9811701at2"/>
<keyword evidence="2 5" id="KW-0812">Transmembrane</keyword>
<feature type="transmembrane region" description="Helical" evidence="5">
    <location>
        <begin position="147"/>
        <end position="170"/>
    </location>
</feature>
<keyword evidence="4 5" id="KW-0472">Membrane</keyword>
<feature type="transmembrane region" description="Helical" evidence="5">
    <location>
        <begin position="35"/>
        <end position="56"/>
    </location>
</feature>
<evidence type="ECO:0000256" key="5">
    <source>
        <dbReference type="SAM" id="Phobius"/>
    </source>
</evidence>
<feature type="transmembrane region" description="Helical" evidence="5">
    <location>
        <begin position="62"/>
        <end position="80"/>
    </location>
</feature>
<comment type="caution">
    <text evidence="6">The sequence shown here is derived from an EMBL/GenBank/DDBJ whole genome shotgun (WGS) entry which is preliminary data.</text>
</comment>
<dbReference type="PANTHER" id="PTHR30249:SF16">
    <property type="entry name" value="INNER MEMBRANE PROTEIN"/>
    <property type="match status" value="1"/>
</dbReference>
<evidence type="ECO:0000256" key="2">
    <source>
        <dbReference type="ARBA" id="ARBA00022692"/>
    </source>
</evidence>
<dbReference type="EMBL" id="STGJ01000011">
    <property type="protein sequence ID" value="TIC81381.1"/>
    <property type="molecule type" value="Genomic_DNA"/>
</dbReference>
<dbReference type="Proteomes" id="UP000308891">
    <property type="component" value="Unassembled WGS sequence"/>
</dbReference>
<dbReference type="GO" id="GO:0016020">
    <property type="term" value="C:membrane"/>
    <property type="evidence" value="ECO:0007669"/>
    <property type="project" value="UniProtKB-SubCell"/>
</dbReference>
<feature type="transmembrane region" description="Helical" evidence="5">
    <location>
        <begin position="92"/>
        <end position="114"/>
    </location>
</feature>
<reference evidence="6 7" key="1">
    <citation type="submission" date="2019-04" db="EMBL/GenBank/DDBJ databases">
        <title>Crenobacter sp. nov.</title>
        <authorList>
            <person name="Shi S."/>
        </authorList>
    </citation>
    <scope>NUCLEOTIDE SEQUENCE [LARGE SCALE GENOMIC DNA]</scope>
    <source>
        <strain evidence="6 7">GY 70310</strain>
    </source>
</reference>
<proteinExistence type="predicted"/>
<evidence type="ECO:0000256" key="3">
    <source>
        <dbReference type="ARBA" id="ARBA00022989"/>
    </source>
</evidence>
<sequence length="227" mass="23871">MVSMLGVFSFAVTLLAYFGAKRMHARLHRWWSAPIFLVPVLLVLLLLACRIPYAAYWQTTHWLSWLLGPATVAFALPIWRHRALIARQWLQLAAGVTVGVLVGVGSSVGLARLLDLPPALQHALAPRSISTPFALAAAPSFGGDGQLVAIFVVITGVVGMVLGEALLALVRVRGSVARGALFGAAAHGAGTAKASEIGQEEGVVASLTMMLCGVVTVLLAPMLAHLL</sequence>
<comment type="subcellular location">
    <subcellularLocation>
        <location evidence="1">Membrane</location>
        <topology evidence="1">Multi-pass membrane protein</topology>
    </subcellularLocation>
</comment>
<keyword evidence="7" id="KW-1185">Reference proteome</keyword>
<dbReference type="AlphaFoldDB" id="A0A4T0URX2"/>
<evidence type="ECO:0000256" key="4">
    <source>
        <dbReference type="ARBA" id="ARBA00023136"/>
    </source>
</evidence>
<evidence type="ECO:0000313" key="6">
    <source>
        <dbReference type="EMBL" id="TIC81381.1"/>
    </source>
</evidence>
<keyword evidence="3 5" id="KW-1133">Transmembrane helix</keyword>
<feature type="transmembrane region" description="Helical" evidence="5">
    <location>
        <begin position="6"/>
        <end position="23"/>
    </location>
</feature>
<name>A0A4T0URX2_9NEIS</name>
<protein>
    <submittedName>
        <fullName evidence="6">LrgB family protein</fullName>
    </submittedName>
</protein>
<organism evidence="6 7">
    <name type="scientific">Crenobacter intestini</name>
    <dbReference type="NCBI Taxonomy" id="2563443"/>
    <lineage>
        <taxon>Bacteria</taxon>
        <taxon>Pseudomonadati</taxon>
        <taxon>Pseudomonadota</taxon>
        <taxon>Betaproteobacteria</taxon>
        <taxon>Neisseriales</taxon>
        <taxon>Neisseriaceae</taxon>
        <taxon>Crenobacter</taxon>
    </lineage>
</organism>
<gene>
    <name evidence="6" type="ORF">E5K04_10705</name>
</gene>
<dbReference type="InterPro" id="IPR007300">
    <property type="entry name" value="CidB/LrgB"/>
</dbReference>
<evidence type="ECO:0000256" key="1">
    <source>
        <dbReference type="ARBA" id="ARBA00004141"/>
    </source>
</evidence>
<dbReference type="PANTHER" id="PTHR30249">
    <property type="entry name" value="PUTATIVE SEROTONIN TRANSPORTER"/>
    <property type="match status" value="1"/>
</dbReference>
<feature type="transmembrane region" description="Helical" evidence="5">
    <location>
        <begin position="203"/>
        <end position="224"/>
    </location>
</feature>
<dbReference type="Pfam" id="PF04172">
    <property type="entry name" value="LrgB"/>
    <property type="match status" value="1"/>
</dbReference>
<dbReference type="RefSeq" id="WP_136553869.1">
    <property type="nucleotide sequence ID" value="NZ_STGJ01000011.1"/>
</dbReference>
<accession>A0A4T0URX2</accession>
<evidence type="ECO:0000313" key="7">
    <source>
        <dbReference type="Proteomes" id="UP000308891"/>
    </source>
</evidence>